<feature type="transmembrane region" description="Helical" evidence="1">
    <location>
        <begin position="28"/>
        <end position="54"/>
    </location>
</feature>
<organism evidence="2 3">
    <name type="scientific">Candidatus Andeanibacterium colombiense</name>
    <dbReference type="NCBI Taxonomy" id="3121345"/>
    <lineage>
        <taxon>Bacteria</taxon>
        <taxon>Pseudomonadati</taxon>
        <taxon>Pseudomonadota</taxon>
        <taxon>Alphaproteobacteria</taxon>
        <taxon>Sphingomonadales</taxon>
        <taxon>Sphingomonadaceae</taxon>
        <taxon>Candidatus Andeanibacterium</taxon>
    </lineage>
</organism>
<keyword evidence="1" id="KW-0472">Membrane</keyword>
<keyword evidence="1" id="KW-1133">Transmembrane helix</keyword>
<evidence type="ECO:0000313" key="2">
    <source>
        <dbReference type="EMBL" id="WEK45555.1"/>
    </source>
</evidence>
<dbReference type="PANTHER" id="PTHR38442:SF1">
    <property type="entry name" value="INNER MEMBRANE PROTEIN"/>
    <property type="match status" value="1"/>
</dbReference>
<dbReference type="InterPro" id="IPR007383">
    <property type="entry name" value="DUF445"/>
</dbReference>
<proteinExistence type="predicted"/>
<dbReference type="Pfam" id="PF04286">
    <property type="entry name" value="DUF445"/>
    <property type="match status" value="1"/>
</dbReference>
<gene>
    <name evidence="2" type="ORF">P0Y56_10980</name>
</gene>
<keyword evidence="1" id="KW-0812">Transmembrane</keyword>
<dbReference type="KEGG" id="acob:P0Y56_10980"/>
<dbReference type="EMBL" id="CP119316">
    <property type="protein sequence ID" value="WEK45555.1"/>
    <property type="molecule type" value="Genomic_DNA"/>
</dbReference>
<dbReference type="AlphaFoldDB" id="A0AAJ5X0V4"/>
<sequence>MRIFATLLLVAMAGLFVAARHFNGIHPAWGYVLAFAEAAMVGGLADWFAVTALFRRPLGLPIPHTAIIPEKKDRIADTMAAFLQANFLTPAVVARRMKGMNLALAAGNFLAEPSGGGQSRIRAGASELLAEILESLDPERLGSQVRAGLKTQLDRLEISPLLGRMLDAAIADKRHLPLVEGALRWAGITLEANEDLVREMIHSRANALLRLTGFDERLANSVLDGLYKLIAECIVDPEHPLRQKLEEGLHNLARDLSSDPEMRAKVEGIKRELTDNPAIGDWWQGVWERLRQSLIETARNPDAALAGQLGGALSELGKALRDDPALQRQVNRFARRIAVGVATRYGSQIVQLVSETVKRWDAKTVTDRLENAVGRDLQFIRVNGTLVGGLVGLIIHFVESL</sequence>
<protein>
    <submittedName>
        <fullName evidence="2">DUF445 domain-containing protein</fullName>
    </submittedName>
</protein>
<name>A0AAJ5X0V4_9SPHN</name>
<evidence type="ECO:0000313" key="3">
    <source>
        <dbReference type="Proteomes" id="UP001218362"/>
    </source>
</evidence>
<dbReference type="PANTHER" id="PTHR38442">
    <property type="entry name" value="INNER MEMBRANE PROTEIN-RELATED"/>
    <property type="match status" value="1"/>
</dbReference>
<evidence type="ECO:0000256" key="1">
    <source>
        <dbReference type="SAM" id="Phobius"/>
    </source>
</evidence>
<dbReference type="GO" id="GO:0005886">
    <property type="term" value="C:plasma membrane"/>
    <property type="evidence" value="ECO:0007669"/>
    <property type="project" value="TreeGrafter"/>
</dbReference>
<reference evidence="2" key="1">
    <citation type="submission" date="2023-03" db="EMBL/GenBank/DDBJ databases">
        <title>Andean soil-derived lignocellulolytic bacterial consortium as a source of novel taxa and putative plastic-active enzymes.</title>
        <authorList>
            <person name="Diaz-Garcia L."/>
            <person name="Chuvochina M."/>
            <person name="Feuerriegel G."/>
            <person name="Bunk B."/>
            <person name="Sproer C."/>
            <person name="Streit W.R."/>
            <person name="Rodriguez L.M."/>
            <person name="Overmann J."/>
            <person name="Jimenez D.J."/>
        </authorList>
    </citation>
    <scope>NUCLEOTIDE SEQUENCE</scope>
    <source>
        <strain evidence="2">MAG 26</strain>
    </source>
</reference>
<accession>A0AAJ5X0V4</accession>
<dbReference type="Proteomes" id="UP001218362">
    <property type="component" value="Chromosome"/>
</dbReference>